<dbReference type="eggNOG" id="COG2318">
    <property type="taxonomic scope" value="Bacteria"/>
</dbReference>
<sequence>MRPRPLSIENPEHYRYVSLVPDGDIEEILSKQRTKTITLLSSVSEESARKAYAPGKWTLKEVIGHMTDSERVMSYRMLAIARNESAPLPAMDQDQYVSSANFNKLSWEQLLSGLDTVRSNTLSLISTIDDAAWVRNGTVMNSPVSLGTIAYGIAGHELHHMKVISDKYL</sequence>
<dbReference type="InterPro" id="IPR034660">
    <property type="entry name" value="DinB/YfiT-like"/>
</dbReference>
<gene>
    <name evidence="3" type="ORF">AJ85_11700</name>
    <name evidence="2" type="ORF">BALCAV_0212965</name>
</gene>
<dbReference type="EMBL" id="ALPT02000040">
    <property type="protein sequence ID" value="KGA96998.1"/>
    <property type="molecule type" value="Genomic_DNA"/>
</dbReference>
<dbReference type="STRING" id="1218173.BALCAV_0212965"/>
<reference evidence="3 5" key="2">
    <citation type="submission" date="2014-01" db="EMBL/GenBank/DDBJ databases">
        <title>Draft genome sequencing of Bacillus alcalophilus CGMCC 1.3604.</title>
        <authorList>
            <person name="Yang J."/>
            <person name="Diao L."/>
            <person name="Yang S."/>
        </authorList>
    </citation>
    <scope>NUCLEOTIDE SEQUENCE [LARGE SCALE GENOMIC DNA]</scope>
    <source>
        <strain evidence="3 5">CGMCC 1.3604</strain>
    </source>
</reference>
<evidence type="ECO:0000313" key="3">
    <source>
        <dbReference type="EMBL" id="THG90263.1"/>
    </source>
</evidence>
<dbReference type="EMBL" id="JALP01000164">
    <property type="protein sequence ID" value="THG90263.1"/>
    <property type="molecule type" value="Genomic_DNA"/>
</dbReference>
<accession>A0A094WM09</accession>
<evidence type="ECO:0000313" key="5">
    <source>
        <dbReference type="Proteomes" id="UP000297014"/>
    </source>
</evidence>
<reference evidence="2 4" key="1">
    <citation type="journal article" date="2014" name="Genome Announc.">
        <title>Draft Genome Sequence of Bacillus alcalophilus AV1934, a Classic Alkaliphile Isolated from Human Feces in 1934.</title>
        <authorList>
            <person name="Attie O."/>
            <person name="Jayaprakash A."/>
            <person name="Shah H."/>
            <person name="Paulsen I.T."/>
            <person name="Morino M."/>
            <person name="Takahashi Y."/>
            <person name="Narumi I."/>
            <person name="Sachidanandam R."/>
            <person name="Satoh K."/>
            <person name="Ito M."/>
            <person name="Krulwich T.A."/>
        </authorList>
    </citation>
    <scope>NUCLEOTIDE SEQUENCE [LARGE SCALE GENOMIC DNA]</scope>
    <source>
        <strain evidence="2 4">AV1934</strain>
    </source>
</reference>
<evidence type="ECO:0000313" key="4">
    <source>
        <dbReference type="Proteomes" id="UP000002754"/>
    </source>
</evidence>
<dbReference type="OrthoDB" id="9793216at2"/>
<dbReference type="RefSeq" id="WP_003324195.1">
    <property type="nucleotide sequence ID" value="NZ_ALPT02000040.1"/>
</dbReference>
<comment type="caution">
    <text evidence="2">The sequence shown here is derived from an EMBL/GenBank/DDBJ whole genome shotgun (WGS) entry which is preliminary data.</text>
</comment>
<evidence type="ECO:0000259" key="1">
    <source>
        <dbReference type="Pfam" id="PF12867"/>
    </source>
</evidence>
<dbReference type="Gene3D" id="1.20.120.450">
    <property type="entry name" value="dinb family like domain"/>
    <property type="match status" value="1"/>
</dbReference>
<proteinExistence type="predicted"/>
<organism evidence="2 4">
    <name type="scientific">Alkalihalobacillus alcalophilus ATCC 27647 = CGMCC 1.3604</name>
    <dbReference type="NCBI Taxonomy" id="1218173"/>
    <lineage>
        <taxon>Bacteria</taxon>
        <taxon>Bacillati</taxon>
        <taxon>Bacillota</taxon>
        <taxon>Bacilli</taxon>
        <taxon>Bacillales</taxon>
        <taxon>Bacillaceae</taxon>
        <taxon>Alkalihalobacillus</taxon>
    </lineage>
</organism>
<protein>
    <submittedName>
        <fullName evidence="2">Squalene-hopene cyclase</fullName>
    </submittedName>
</protein>
<dbReference type="Proteomes" id="UP000002754">
    <property type="component" value="Unassembled WGS sequence"/>
</dbReference>
<dbReference type="SUPFAM" id="SSF109854">
    <property type="entry name" value="DinB/YfiT-like putative metalloenzymes"/>
    <property type="match status" value="1"/>
</dbReference>
<feature type="domain" description="DinB-like" evidence="1">
    <location>
        <begin position="29"/>
        <end position="164"/>
    </location>
</feature>
<dbReference type="Proteomes" id="UP000297014">
    <property type="component" value="Unassembled WGS sequence"/>
</dbReference>
<evidence type="ECO:0000313" key="2">
    <source>
        <dbReference type="EMBL" id="KGA96998.1"/>
    </source>
</evidence>
<dbReference type="AlphaFoldDB" id="A0A094WM09"/>
<dbReference type="Pfam" id="PF12867">
    <property type="entry name" value="DinB_2"/>
    <property type="match status" value="1"/>
</dbReference>
<dbReference type="InterPro" id="IPR024775">
    <property type="entry name" value="DinB-like"/>
</dbReference>
<name>A0A094WM09_ALKAL</name>
<keyword evidence="4" id="KW-1185">Reference proteome</keyword>